<dbReference type="InterPro" id="IPR011650">
    <property type="entry name" value="Peptidase_M20_dimer"/>
</dbReference>
<evidence type="ECO:0000256" key="3">
    <source>
        <dbReference type="PIRSR" id="PIRSR001235-1"/>
    </source>
</evidence>
<dbReference type="Pfam" id="PF07687">
    <property type="entry name" value="M20_dimer"/>
    <property type="match status" value="1"/>
</dbReference>
<dbReference type="PIRSF" id="PIRSF001235">
    <property type="entry name" value="Amidase_carbamoylase"/>
    <property type="match status" value="1"/>
</dbReference>
<dbReference type="InterPro" id="IPR002933">
    <property type="entry name" value="Peptidase_M20"/>
</dbReference>
<dbReference type="InterPro" id="IPR036264">
    <property type="entry name" value="Bact_exopeptidase_dim_dom"/>
</dbReference>
<keyword evidence="3" id="KW-0862">Zinc</keyword>
<dbReference type="SUPFAM" id="SSF55031">
    <property type="entry name" value="Bacterial exopeptidase dimerisation domain"/>
    <property type="match status" value="1"/>
</dbReference>
<dbReference type="InterPro" id="IPR010158">
    <property type="entry name" value="Amidase_Cbmase"/>
</dbReference>
<name>A0A1G9DFH4_9STAP</name>
<dbReference type="AlphaFoldDB" id="A0A1G9DFH4"/>
<dbReference type="Gene3D" id="3.40.630.10">
    <property type="entry name" value="Zn peptidases"/>
    <property type="match status" value="1"/>
</dbReference>
<sequence length="391" mass="42885">MTVDINHIKDNLEYVGNTFNTADAGYNRLAFSKEEKDAINWLEEELKKHNVSVRRDTIGNLFARIGPEGKPVYAFGSHLDTVKNGGLYDGALGVIAGLECLLHLKKSNPQNTAYELVCLVGEEGNPLGGTFGSRVIAGQVNTDDLDEDILQAAELTKELIQEASNTIENYAGFIELHIEQGTVLERNGNKTGVVTNIAGIVRNHITVIGEAGHSGTMPMEYRKDALVMASEIVQYINEEVRKLDDGTVATVGQLEVRPNAATIIPGEVAMTFEVRSGSKERLETFPEEVLSWIKDNYDVKVVSGVRKPTNAMSDKIIESIEQAGEGLNLPTMRMLSGANHDTNTLAPFMDTGMIFVPSIEGISHNPAEKSDWEYIENAVNIMLETLESFDK</sequence>
<proteinExistence type="inferred from homology"/>
<gene>
    <name evidence="5" type="ORF">SAMN05216187_11220</name>
</gene>
<dbReference type="PANTHER" id="PTHR32494:SF5">
    <property type="entry name" value="ALLANTOATE AMIDOHYDROLASE"/>
    <property type="match status" value="1"/>
</dbReference>
<dbReference type="Gene3D" id="3.30.70.360">
    <property type="match status" value="1"/>
</dbReference>
<feature type="binding site" evidence="3">
    <location>
        <position position="78"/>
    </location>
    <ligand>
        <name>Zn(2+)</name>
        <dbReference type="ChEBI" id="CHEBI:29105"/>
        <label>1</label>
    </ligand>
</feature>
<organism evidence="5 6">
    <name type="scientific">Jeotgalicoccus aerolatus</name>
    <dbReference type="NCBI Taxonomy" id="709510"/>
    <lineage>
        <taxon>Bacteria</taxon>
        <taxon>Bacillati</taxon>
        <taxon>Bacillota</taxon>
        <taxon>Bacilli</taxon>
        <taxon>Bacillales</taxon>
        <taxon>Staphylococcaceae</taxon>
        <taxon>Jeotgalicoccus</taxon>
    </lineage>
</organism>
<feature type="binding site" evidence="3">
    <location>
        <position position="123"/>
    </location>
    <ligand>
        <name>Zn(2+)</name>
        <dbReference type="ChEBI" id="CHEBI:29105"/>
        <label>2</label>
    </ligand>
</feature>
<dbReference type="NCBIfam" id="TIGR01879">
    <property type="entry name" value="hydantase"/>
    <property type="match status" value="1"/>
</dbReference>
<feature type="binding site" evidence="3">
    <location>
        <position position="177"/>
    </location>
    <ligand>
        <name>Zn(2+)</name>
        <dbReference type="ChEBI" id="CHEBI:29105"/>
        <label>1</label>
    </ligand>
</feature>
<dbReference type="Pfam" id="PF01546">
    <property type="entry name" value="Peptidase_M20"/>
    <property type="match status" value="1"/>
</dbReference>
<dbReference type="STRING" id="586411.SAMN05216187_11220"/>
<comment type="similarity">
    <text evidence="1">Belongs to the peptidase M20 family.</text>
</comment>
<reference evidence="6" key="1">
    <citation type="submission" date="2016-10" db="EMBL/GenBank/DDBJ databases">
        <authorList>
            <person name="Varghese N."/>
            <person name="Submissions S."/>
        </authorList>
    </citation>
    <scope>NUCLEOTIDE SEQUENCE [LARGE SCALE GENOMIC DNA]</scope>
    <source>
        <strain evidence="6">CGMCC 1.8911</strain>
    </source>
</reference>
<accession>A0A1G9DFH4</accession>
<dbReference type="RefSeq" id="WP_092599358.1">
    <property type="nucleotide sequence ID" value="NZ_FNFI01000012.1"/>
</dbReference>
<dbReference type="GO" id="GO:0046872">
    <property type="term" value="F:metal ion binding"/>
    <property type="evidence" value="ECO:0007669"/>
    <property type="project" value="UniProtKB-KW"/>
</dbReference>
<keyword evidence="2" id="KW-0378">Hydrolase</keyword>
<evidence type="ECO:0000259" key="4">
    <source>
        <dbReference type="Pfam" id="PF07687"/>
    </source>
</evidence>
<dbReference type="GO" id="GO:0016813">
    <property type="term" value="F:hydrolase activity, acting on carbon-nitrogen (but not peptide) bonds, in linear amidines"/>
    <property type="evidence" value="ECO:0007669"/>
    <property type="project" value="InterPro"/>
</dbReference>
<evidence type="ECO:0000313" key="5">
    <source>
        <dbReference type="EMBL" id="SDK62641.1"/>
    </source>
</evidence>
<evidence type="ECO:0000256" key="1">
    <source>
        <dbReference type="ARBA" id="ARBA00006153"/>
    </source>
</evidence>
<dbReference type="Proteomes" id="UP000242700">
    <property type="component" value="Unassembled WGS sequence"/>
</dbReference>
<dbReference type="EMBL" id="FNFI01000012">
    <property type="protein sequence ID" value="SDK62641.1"/>
    <property type="molecule type" value="Genomic_DNA"/>
</dbReference>
<feature type="binding site" evidence="3">
    <location>
        <position position="89"/>
    </location>
    <ligand>
        <name>Zn(2+)</name>
        <dbReference type="ChEBI" id="CHEBI:29105"/>
        <label>2</label>
    </ligand>
</feature>
<evidence type="ECO:0000256" key="2">
    <source>
        <dbReference type="ARBA" id="ARBA00022801"/>
    </source>
</evidence>
<protein>
    <submittedName>
        <fullName evidence="5">Allantoate deiminase</fullName>
    </submittedName>
</protein>
<feature type="domain" description="Peptidase M20 dimerisation" evidence="4">
    <location>
        <begin position="199"/>
        <end position="297"/>
    </location>
</feature>
<feature type="binding site" evidence="3">
    <location>
        <position position="89"/>
    </location>
    <ligand>
        <name>Zn(2+)</name>
        <dbReference type="ChEBI" id="CHEBI:29105"/>
        <label>1</label>
    </ligand>
</feature>
<comment type="cofactor">
    <cofactor evidence="3">
        <name>Zn(2+)</name>
        <dbReference type="ChEBI" id="CHEBI:29105"/>
    </cofactor>
    <text evidence="3">Binds 2 Zn(2+) ions per subunit.</text>
</comment>
<keyword evidence="3" id="KW-0479">Metal-binding</keyword>
<dbReference type="SUPFAM" id="SSF53187">
    <property type="entry name" value="Zn-dependent exopeptidases"/>
    <property type="match status" value="1"/>
</dbReference>
<evidence type="ECO:0000313" key="6">
    <source>
        <dbReference type="Proteomes" id="UP000242700"/>
    </source>
</evidence>
<feature type="binding site" evidence="3">
    <location>
        <position position="364"/>
    </location>
    <ligand>
        <name>Zn(2+)</name>
        <dbReference type="ChEBI" id="CHEBI:29105"/>
        <label>2</label>
    </ligand>
</feature>
<dbReference type="OrthoDB" id="9808195at2"/>
<dbReference type="PANTHER" id="PTHR32494">
    <property type="entry name" value="ALLANTOATE DEIMINASE-RELATED"/>
    <property type="match status" value="1"/>
</dbReference>